<dbReference type="RefSeq" id="WP_172106932.1">
    <property type="nucleotide sequence ID" value="NZ_CP038017.1"/>
</dbReference>
<dbReference type="Proteomes" id="UP000503320">
    <property type="component" value="Chromosome"/>
</dbReference>
<evidence type="ECO:0000313" key="2">
    <source>
        <dbReference type="Proteomes" id="UP000503320"/>
    </source>
</evidence>
<accession>A0A6M3HUC9</accession>
<organism evidence="1 2">
    <name type="scientific">Allofrancisella frigidaquae</name>
    <dbReference type="NCBI Taxonomy" id="1085644"/>
    <lineage>
        <taxon>Bacteria</taxon>
        <taxon>Pseudomonadati</taxon>
        <taxon>Pseudomonadota</taxon>
        <taxon>Gammaproteobacteria</taxon>
        <taxon>Thiotrichales</taxon>
        <taxon>Francisellaceae</taxon>
        <taxon>Allofrancisella</taxon>
    </lineage>
</organism>
<dbReference type="AlphaFoldDB" id="A0A6M3HUC9"/>
<sequence length="72" mass="8408">MRAIEFEADVKQNSITIPSLYDSLNLKHVKVIILTPDENDEKKKCDFSDVAGKLSWRSDVVSEQRKLRDEWK</sequence>
<dbReference type="EMBL" id="CP038017">
    <property type="protein sequence ID" value="QIV94863.1"/>
    <property type="molecule type" value="Genomic_DNA"/>
</dbReference>
<dbReference type="KEGG" id="afri:E3E15_05670"/>
<keyword evidence="2" id="KW-1185">Reference proteome</keyword>
<gene>
    <name evidence="1" type="ORF">E3E15_05670</name>
</gene>
<proteinExistence type="predicted"/>
<name>A0A6M3HUC9_9GAMM</name>
<evidence type="ECO:0000313" key="1">
    <source>
        <dbReference type="EMBL" id="QIV94863.1"/>
    </source>
</evidence>
<reference evidence="1 2" key="1">
    <citation type="submission" date="2019-03" db="EMBL/GenBank/DDBJ databases">
        <title>Complete Genome Sequence of Allofrancisella frigidaquae Strain SYSU 10HL1970 Isolated from Water-Cooling Systems in China.</title>
        <authorList>
            <person name="Ohrman C."/>
            <person name="Uneklint I."/>
            <person name="Sjodin A."/>
        </authorList>
    </citation>
    <scope>NUCLEOTIDE SEQUENCE [LARGE SCALE GENOMIC DNA]</scope>
    <source>
        <strain evidence="1 2">SYSU 10HL1970</strain>
    </source>
</reference>
<protein>
    <submittedName>
        <fullName evidence="1">Uncharacterized protein</fullName>
    </submittedName>
</protein>